<dbReference type="PANTHER" id="PTHR46837:SF7">
    <property type="entry name" value="BTZ DOMAIN-CONTAINING PROTEIN"/>
    <property type="match status" value="1"/>
</dbReference>
<keyword evidence="6" id="KW-0507">mRNA processing</keyword>
<dbReference type="InterPro" id="IPR044796">
    <property type="entry name" value="MLN51_plant"/>
</dbReference>
<dbReference type="AlphaFoldDB" id="A0AAD8WP05"/>
<dbReference type="GO" id="GO:0006417">
    <property type="term" value="P:regulation of translation"/>
    <property type="evidence" value="ECO:0007669"/>
    <property type="project" value="UniProtKB-KW"/>
</dbReference>
<evidence type="ECO:0000256" key="6">
    <source>
        <dbReference type="ARBA" id="ARBA00022664"/>
    </source>
</evidence>
<keyword evidence="8" id="KW-0810">Translation regulation</keyword>
<keyword evidence="11" id="KW-0508">mRNA splicing</keyword>
<evidence type="ECO:0000256" key="4">
    <source>
        <dbReference type="ARBA" id="ARBA00022448"/>
    </source>
</evidence>
<feature type="compositionally biased region" description="Basic and acidic residues" evidence="13">
    <location>
        <begin position="676"/>
        <end position="688"/>
    </location>
</feature>
<evidence type="ECO:0000256" key="7">
    <source>
        <dbReference type="ARBA" id="ARBA00022816"/>
    </source>
</evidence>
<dbReference type="Pfam" id="PF09405">
    <property type="entry name" value="Btz"/>
    <property type="match status" value="1"/>
</dbReference>
<evidence type="ECO:0000256" key="12">
    <source>
        <dbReference type="ARBA" id="ARBA00023242"/>
    </source>
</evidence>
<evidence type="ECO:0000256" key="13">
    <source>
        <dbReference type="SAM" id="MobiDB-lite"/>
    </source>
</evidence>
<feature type="domain" description="Btz" evidence="14">
    <location>
        <begin position="101"/>
        <end position="197"/>
    </location>
</feature>
<dbReference type="GO" id="GO:0051028">
    <property type="term" value="P:mRNA transport"/>
    <property type="evidence" value="ECO:0007669"/>
    <property type="project" value="UniProtKB-KW"/>
</dbReference>
<dbReference type="GO" id="GO:0000184">
    <property type="term" value="P:nuclear-transcribed mRNA catabolic process, nonsense-mediated decay"/>
    <property type="evidence" value="ECO:0007669"/>
    <property type="project" value="UniProtKB-KW"/>
</dbReference>
<feature type="compositionally biased region" description="Low complexity" evidence="13">
    <location>
        <begin position="111"/>
        <end position="120"/>
    </location>
</feature>
<comment type="subcellular location">
    <subcellularLocation>
        <location evidence="2">Cytoplasm</location>
    </subcellularLocation>
    <subcellularLocation>
        <location evidence="1">Nucleus</location>
    </subcellularLocation>
</comment>
<feature type="region of interest" description="Disordered" evidence="13">
    <location>
        <begin position="1"/>
        <end position="132"/>
    </location>
</feature>
<keyword evidence="12" id="KW-0539">Nucleus</keyword>
<keyword evidence="5" id="KW-0963">Cytoplasm</keyword>
<organism evidence="15 16">
    <name type="scientific">Lolium multiflorum</name>
    <name type="common">Italian ryegrass</name>
    <name type="synonym">Lolium perenne subsp. multiflorum</name>
    <dbReference type="NCBI Taxonomy" id="4521"/>
    <lineage>
        <taxon>Eukaryota</taxon>
        <taxon>Viridiplantae</taxon>
        <taxon>Streptophyta</taxon>
        <taxon>Embryophyta</taxon>
        <taxon>Tracheophyta</taxon>
        <taxon>Spermatophyta</taxon>
        <taxon>Magnoliopsida</taxon>
        <taxon>Liliopsida</taxon>
        <taxon>Poales</taxon>
        <taxon>Poaceae</taxon>
        <taxon>BOP clade</taxon>
        <taxon>Pooideae</taxon>
        <taxon>Poodae</taxon>
        <taxon>Poeae</taxon>
        <taxon>Poeae Chloroplast Group 2 (Poeae type)</taxon>
        <taxon>Loliodinae</taxon>
        <taxon>Loliinae</taxon>
        <taxon>Lolium</taxon>
    </lineage>
</organism>
<keyword evidence="10" id="KW-0866">Nonsense-mediated mRNA decay</keyword>
<comment type="caution">
    <text evidence="15">The sequence shown here is derived from an EMBL/GenBank/DDBJ whole genome shotgun (WGS) entry which is preliminary data.</text>
</comment>
<keyword evidence="16" id="KW-1185">Reference proteome</keyword>
<feature type="compositionally biased region" description="Low complexity" evidence="13">
    <location>
        <begin position="435"/>
        <end position="450"/>
    </location>
</feature>
<evidence type="ECO:0000259" key="14">
    <source>
        <dbReference type="Pfam" id="PF09405"/>
    </source>
</evidence>
<dbReference type="EMBL" id="JAUUTY010000003">
    <property type="protein sequence ID" value="KAK1666805.1"/>
    <property type="molecule type" value="Genomic_DNA"/>
</dbReference>
<keyword evidence="4" id="KW-0813">Transport</keyword>
<evidence type="ECO:0000256" key="9">
    <source>
        <dbReference type="ARBA" id="ARBA00022884"/>
    </source>
</evidence>
<dbReference type="PANTHER" id="PTHR46837">
    <property type="entry name" value="PROTEIN MLN51 HOMOLOG"/>
    <property type="match status" value="1"/>
</dbReference>
<dbReference type="GO" id="GO:0008380">
    <property type="term" value="P:RNA splicing"/>
    <property type="evidence" value="ECO:0007669"/>
    <property type="project" value="UniProtKB-KW"/>
</dbReference>
<feature type="region of interest" description="Disordered" evidence="13">
    <location>
        <begin position="512"/>
        <end position="583"/>
    </location>
</feature>
<comment type="similarity">
    <text evidence="3">Belongs to the CASC3 family.</text>
</comment>
<feature type="compositionally biased region" description="Polar residues" evidence="13">
    <location>
        <begin position="462"/>
        <end position="477"/>
    </location>
</feature>
<name>A0AAD8WP05_LOLMU</name>
<evidence type="ECO:0000256" key="5">
    <source>
        <dbReference type="ARBA" id="ARBA00022490"/>
    </source>
</evidence>
<evidence type="ECO:0000256" key="11">
    <source>
        <dbReference type="ARBA" id="ARBA00023187"/>
    </source>
</evidence>
<evidence type="ECO:0000313" key="16">
    <source>
        <dbReference type="Proteomes" id="UP001231189"/>
    </source>
</evidence>
<evidence type="ECO:0000256" key="2">
    <source>
        <dbReference type="ARBA" id="ARBA00004496"/>
    </source>
</evidence>
<evidence type="ECO:0000256" key="10">
    <source>
        <dbReference type="ARBA" id="ARBA00023161"/>
    </source>
</evidence>
<evidence type="ECO:0000313" key="15">
    <source>
        <dbReference type="EMBL" id="KAK1666805.1"/>
    </source>
</evidence>
<feature type="region of interest" description="Disordered" evidence="13">
    <location>
        <begin position="653"/>
        <end position="703"/>
    </location>
</feature>
<dbReference type="Proteomes" id="UP001231189">
    <property type="component" value="Unassembled WGS sequence"/>
</dbReference>
<evidence type="ECO:0000256" key="1">
    <source>
        <dbReference type="ARBA" id="ARBA00004123"/>
    </source>
</evidence>
<dbReference type="InterPro" id="IPR018545">
    <property type="entry name" value="Btz_dom"/>
</dbReference>
<dbReference type="GO" id="GO:0005737">
    <property type="term" value="C:cytoplasm"/>
    <property type="evidence" value="ECO:0007669"/>
    <property type="project" value="UniProtKB-SubCell"/>
</dbReference>
<evidence type="ECO:0000256" key="8">
    <source>
        <dbReference type="ARBA" id="ARBA00022845"/>
    </source>
</evidence>
<dbReference type="GO" id="GO:0003729">
    <property type="term" value="F:mRNA binding"/>
    <property type="evidence" value="ECO:0007669"/>
    <property type="project" value="InterPro"/>
</dbReference>
<evidence type="ECO:0000256" key="3">
    <source>
        <dbReference type="ARBA" id="ARBA00009548"/>
    </source>
</evidence>
<gene>
    <name evidence="15" type="ORF">QYE76_054964</name>
</gene>
<accession>A0AAD8WP05</accession>
<proteinExistence type="inferred from homology"/>
<dbReference type="GO" id="GO:0035145">
    <property type="term" value="C:exon-exon junction complex"/>
    <property type="evidence" value="ECO:0007669"/>
    <property type="project" value="InterPro"/>
</dbReference>
<sequence>MAENDKAAAAAEDEEYVSDVDDSPLLALRRRAEASDDDGDSGRGSPPPSTVGGSDSDSDSDGQGAAELYGEDEGSEKCQGSQEDFGAGRGGGGGDAKEVAEEGKYEEEEAAAQAKGAAAADGEDKAKKGVQEPCAEPRIGAFFMHDDRFHDKENHSRPRQREFFGGQKLRHPKDDSVWVHDLFDEINIHDVQHDNIRRPTIPFGPWAGDRTHGVNHGYLEGTKSPSYYHGNRADYKYIPKGSLTRYESSNNYNRFPDEAHTSYDNSKNYRSVPRKFHSYYDEKNFDNARREPRTYHVNAIGYAPNVYRGKPSRPYQPHWKTTFGISSVQRNRTYSRSQNEEACSSAGEGKCYYQTSDWQNEQDIPLKEELPLIQRRKAPPAIFSKLFTTSVHMAHSSLKTQSRPVLGVKAFVPSGGHGHVVDPASTVSIEVRPSLVSHSSASTSNNYSRYSKSRDQEGGLNNGESAKNRFSSTSQATGYDTEFSDAVYQQRSVQQLQPRQRASTQIFHQNIVSTNNIQSHPQATSTSSTEDAETSPPPGSKNSEAPAVVIGQTDKEEPVSASFSHDGGQDLGDQGFPGTPAALPAMQFSGQHPNRPDIPSIGMALPGLLSHQLGGNSEMNHMTGLPTLSGAAGSFGETYHPCYLGSYYPQPSQLSSSSVSSRNHSVTDVPVSLNSHEIREVVDQELQQRKNKPRRYSEMSFAS</sequence>
<feature type="compositionally biased region" description="Polar residues" evidence="13">
    <location>
        <begin position="512"/>
        <end position="522"/>
    </location>
</feature>
<protein>
    <recommendedName>
        <fullName evidence="14">Btz domain-containing protein</fullName>
    </recommendedName>
</protein>
<feature type="region of interest" description="Disordered" evidence="13">
    <location>
        <begin position="435"/>
        <end position="477"/>
    </location>
</feature>
<feature type="compositionally biased region" description="Acidic residues" evidence="13">
    <location>
        <begin position="11"/>
        <end position="22"/>
    </location>
</feature>
<keyword evidence="7" id="KW-0509">mRNA transport</keyword>
<dbReference type="GO" id="GO:0006397">
    <property type="term" value="P:mRNA processing"/>
    <property type="evidence" value="ECO:0007669"/>
    <property type="project" value="UniProtKB-KW"/>
</dbReference>
<keyword evidence="9" id="KW-0694">RNA-binding</keyword>
<reference evidence="15" key="1">
    <citation type="submission" date="2023-07" db="EMBL/GenBank/DDBJ databases">
        <title>A chromosome-level genome assembly of Lolium multiflorum.</title>
        <authorList>
            <person name="Chen Y."/>
            <person name="Copetti D."/>
            <person name="Kolliker R."/>
            <person name="Studer B."/>
        </authorList>
    </citation>
    <scope>NUCLEOTIDE SEQUENCE</scope>
    <source>
        <strain evidence="15">02402/16</strain>
        <tissue evidence="15">Leaf</tissue>
    </source>
</reference>